<keyword evidence="3" id="KW-1185">Reference proteome</keyword>
<organism evidence="2 3">
    <name type="scientific">Symbiodinium necroappetens</name>
    <dbReference type="NCBI Taxonomy" id="1628268"/>
    <lineage>
        <taxon>Eukaryota</taxon>
        <taxon>Sar</taxon>
        <taxon>Alveolata</taxon>
        <taxon>Dinophyceae</taxon>
        <taxon>Suessiales</taxon>
        <taxon>Symbiodiniaceae</taxon>
        <taxon>Symbiodinium</taxon>
    </lineage>
</organism>
<evidence type="ECO:0000313" key="2">
    <source>
        <dbReference type="EMBL" id="CAE7942278.1"/>
    </source>
</evidence>
<accession>A0A813CF33</accession>
<feature type="compositionally biased region" description="Low complexity" evidence="1">
    <location>
        <begin position="196"/>
        <end position="209"/>
    </location>
</feature>
<sequence>DVLDQLALSEYTCPGGDVVLWKLLDESYDETSCEQFERAERELQSYRRLPGQSIASYVAGMKRLKAQYVRVDPETFALDDPLGTIHGTVLDLLFPYQAVELYYFPNPVHVAGAELEDIEEEEDLDKMVIEGELAEPDPDTEVPEEELDYEEEGHPFDDEAASQEGTVDGETALEAFAAGWKAKGKQAAQRKARGWSKPGSSSTSSLSRSLADKKRSSTCASCGKTGHWRGDTCCPNVLSGRDPPHQPAAQRKSDSGRDVNFVNFTFVAGSPGPPAPQSKREWQVVGGEGEDELYIQTPGAQ</sequence>
<gene>
    <name evidence="2" type="primary">TY1B-DR1</name>
    <name evidence="2" type="ORF">SNEC2469_LOCUS34598</name>
</gene>
<proteinExistence type="predicted"/>
<dbReference type="Proteomes" id="UP000601435">
    <property type="component" value="Unassembled WGS sequence"/>
</dbReference>
<protein>
    <submittedName>
        <fullName evidence="2">TY1B-DR1 protein</fullName>
    </submittedName>
</protein>
<feature type="non-terminal residue" evidence="2">
    <location>
        <position position="301"/>
    </location>
</feature>
<evidence type="ECO:0000313" key="3">
    <source>
        <dbReference type="Proteomes" id="UP000601435"/>
    </source>
</evidence>
<feature type="compositionally biased region" description="Acidic residues" evidence="1">
    <location>
        <begin position="132"/>
        <end position="151"/>
    </location>
</feature>
<reference evidence="2" key="1">
    <citation type="submission" date="2021-02" db="EMBL/GenBank/DDBJ databases">
        <authorList>
            <person name="Dougan E. K."/>
            <person name="Rhodes N."/>
            <person name="Thang M."/>
            <person name="Chan C."/>
        </authorList>
    </citation>
    <scope>NUCLEOTIDE SEQUENCE</scope>
</reference>
<dbReference type="AlphaFoldDB" id="A0A813CF33"/>
<evidence type="ECO:0000256" key="1">
    <source>
        <dbReference type="SAM" id="MobiDB-lite"/>
    </source>
</evidence>
<dbReference type="EMBL" id="CAJNJA010096158">
    <property type="protein sequence ID" value="CAE7942278.1"/>
    <property type="molecule type" value="Genomic_DNA"/>
</dbReference>
<comment type="caution">
    <text evidence="2">The sequence shown here is derived from an EMBL/GenBank/DDBJ whole genome shotgun (WGS) entry which is preliminary data.</text>
</comment>
<feature type="non-terminal residue" evidence="2">
    <location>
        <position position="1"/>
    </location>
</feature>
<feature type="region of interest" description="Disordered" evidence="1">
    <location>
        <begin position="131"/>
        <end position="162"/>
    </location>
</feature>
<name>A0A813CF33_9DINO</name>
<feature type="region of interest" description="Disordered" evidence="1">
    <location>
        <begin position="187"/>
        <end position="257"/>
    </location>
</feature>